<evidence type="ECO:0000313" key="3">
    <source>
        <dbReference type="EMBL" id="EPS59072.1"/>
    </source>
</evidence>
<evidence type="ECO:0000259" key="2">
    <source>
        <dbReference type="Pfam" id="PF05678"/>
    </source>
</evidence>
<feature type="region of interest" description="Disordered" evidence="1">
    <location>
        <begin position="1"/>
        <end position="38"/>
    </location>
</feature>
<evidence type="ECO:0000256" key="1">
    <source>
        <dbReference type="SAM" id="MobiDB-lite"/>
    </source>
</evidence>
<dbReference type="GO" id="GO:0005634">
    <property type="term" value="C:nucleus"/>
    <property type="evidence" value="ECO:0007669"/>
    <property type="project" value="TreeGrafter"/>
</dbReference>
<sequence>PVPTPTISGGSENESTAAVKAPRAGPTPSGRVAKRRSRASKRALTTFINADPANFRQMVQQVTGAGFPAGQFATAQLLKPEPLRLRHVVPAMDSSSFFCDGAAAVMAATGTADGGAGTALDFDSFCSFPTLESWKVM</sequence>
<reference evidence="3 4" key="1">
    <citation type="journal article" date="2013" name="BMC Genomics">
        <title>The miniature genome of a carnivorous plant Genlisea aurea contains a low number of genes and short non-coding sequences.</title>
        <authorList>
            <person name="Leushkin E.V."/>
            <person name="Sutormin R.A."/>
            <person name="Nabieva E.R."/>
            <person name="Penin A.A."/>
            <person name="Kondrashov A.S."/>
            <person name="Logacheva M.D."/>
        </authorList>
    </citation>
    <scope>NUCLEOTIDE SEQUENCE [LARGE SCALE GENOMIC DNA]</scope>
</reference>
<dbReference type="Proteomes" id="UP000015453">
    <property type="component" value="Unassembled WGS sequence"/>
</dbReference>
<feature type="compositionally biased region" description="Polar residues" evidence="1">
    <location>
        <begin position="1"/>
        <end position="16"/>
    </location>
</feature>
<feature type="non-terminal residue" evidence="3">
    <location>
        <position position="1"/>
    </location>
</feature>
<dbReference type="PANTHER" id="PTHR33179:SF9">
    <property type="entry name" value="OS01G0278000 PROTEIN"/>
    <property type="match status" value="1"/>
</dbReference>
<dbReference type="OrthoDB" id="780868at2759"/>
<proteinExistence type="predicted"/>
<dbReference type="PANTHER" id="PTHR33179">
    <property type="entry name" value="VQ MOTIF-CONTAINING PROTEIN"/>
    <property type="match status" value="1"/>
</dbReference>
<comment type="caution">
    <text evidence="3">The sequence shown here is derived from an EMBL/GenBank/DDBJ whole genome shotgun (WGS) entry which is preliminary data.</text>
</comment>
<feature type="domain" description="VQ" evidence="2">
    <location>
        <begin position="45"/>
        <end position="65"/>
    </location>
</feature>
<gene>
    <name evidence="3" type="ORF">M569_15738</name>
</gene>
<dbReference type="GO" id="GO:0006970">
    <property type="term" value="P:response to osmotic stress"/>
    <property type="evidence" value="ECO:0007669"/>
    <property type="project" value="TreeGrafter"/>
</dbReference>
<dbReference type="EMBL" id="AUSU01008652">
    <property type="protein sequence ID" value="EPS59072.1"/>
    <property type="molecule type" value="Genomic_DNA"/>
</dbReference>
<evidence type="ECO:0000313" key="4">
    <source>
        <dbReference type="Proteomes" id="UP000015453"/>
    </source>
</evidence>
<dbReference type="Pfam" id="PF05678">
    <property type="entry name" value="VQ"/>
    <property type="match status" value="1"/>
</dbReference>
<keyword evidence="4" id="KW-1185">Reference proteome</keyword>
<name>S8DI31_9LAMI</name>
<dbReference type="AlphaFoldDB" id="S8DI31"/>
<accession>S8DI31</accession>
<protein>
    <recommendedName>
        <fullName evidence="2">VQ domain-containing protein</fullName>
    </recommendedName>
</protein>
<organism evidence="3 4">
    <name type="scientific">Genlisea aurea</name>
    <dbReference type="NCBI Taxonomy" id="192259"/>
    <lineage>
        <taxon>Eukaryota</taxon>
        <taxon>Viridiplantae</taxon>
        <taxon>Streptophyta</taxon>
        <taxon>Embryophyta</taxon>
        <taxon>Tracheophyta</taxon>
        <taxon>Spermatophyta</taxon>
        <taxon>Magnoliopsida</taxon>
        <taxon>eudicotyledons</taxon>
        <taxon>Gunneridae</taxon>
        <taxon>Pentapetalae</taxon>
        <taxon>asterids</taxon>
        <taxon>lamiids</taxon>
        <taxon>Lamiales</taxon>
        <taxon>Lentibulariaceae</taxon>
        <taxon>Genlisea</taxon>
    </lineage>
</organism>
<dbReference type="InterPro" id="IPR039609">
    <property type="entry name" value="VQ_15/22"/>
</dbReference>
<dbReference type="InterPro" id="IPR008889">
    <property type="entry name" value="VQ"/>
</dbReference>
<dbReference type="GO" id="GO:0005516">
    <property type="term" value="F:calmodulin binding"/>
    <property type="evidence" value="ECO:0007669"/>
    <property type="project" value="TreeGrafter"/>
</dbReference>